<evidence type="ECO:0000256" key="10">
    <source>
        <dbReference type="ARBA" id="ARBA00038367"/>
    </source>
</evidence>
<sequence>MQLKVSKRHHLQDVNIKLSGAKNALLHLLFASLLTEEATTFNNVPSSLRDYHAVCDILQAIGGKVDSQDGMATIAAPQKVNKIELSSNYTRRTRTSLMLLGALAKKVSVLKIGYPGGCSFSEQRPFDIHLLGFEALGAKVTHDEYHIVIEHQADQSVEHTLRYPSVGASINLMLYAATGTAQVKLNNIALEPEVIEVASFLNYAGAKIKIDHSARIMQIDGVEKLSGVTFRVMYDRIQTMTYAALAYLHGLNVCVEGVDTKEYIAKPLDVLKKMGAKWQFDAEHSRICFYGKKSVLIPVNITAMPYPEFPTDLQPIFAVMCAKADGVSEITDTVYPERTKYVDELKKLNFPIDYQDNKIKVLGSIVEPLHATSMKSYDLRAGMAVVMGASLSDQVCTITSAEQIFRGYENLLENLTHFMHISIDKEE</sequence>
<accession>A0A8J2Z4M6</accession>
<comment type="subcellular location">
    <subcellularLocation>
        <location evidence="1">Cytoplasm</location>
    </subcellularLocation>
</comment>
<dbReference type="GO" id="GO:0008760">
    <property type="term" value="F:UDP-N-acetylglucosamine 1-carboxyvinyltransferase activity"/>
    <property type="evidence" value="ECO:0007669"/>
    <property type="project" value="UniProtKB-EC"/>
</dbReference>
<evidence type="ECO:0000256" key="3">
    <source>
        <dbReference type="ARBA" id="ARBA00022490"/>
    </source>
</evidence>
<dbReference type="GO" id="GO:0071555">
    <property type="term" value="P:cell wall organization"/>
    <property type="evidence" value="ECO:0007669"/>
    <property type="project" value="UniProtKB-KW"/>
</dbReference>
<keyword evidence="4" id="KW-0132">Cell division</keyword>
<dbReference type="Proteomes" id="UP000636949">
    <property type="component" value="Unassembled WGS sequence"/>
</dbReference>
<proteinExistence type="inferred from homology"/>
<evidence type="ECO:0000259" key="16">
    <source>
        <dbReference type="Pfam" id="PF00275"/>
    </source>
</evidence>
<dbReference type="Pfam" id="PF00275">
    <property type="entry name" value="EPSP_synthase"/>
    <property type="match status" value="1"/>
</dbReference>
<dbReference type="GO" id="GO:0005737">
    <property type="term" value="C:cytoplasm"/>
    <property type="evidence" value="ECO:0007669"/>
    <property type="project" value="UniProtKB-SubCell"/>
</dbReference>
<keyword evidence="3" id="KW-0963">Cytoplasm</keyword>
<dbReference type="InterPro" id="IPR001986">
    <property type="entry name" value="Enolpyruvate_Tfrase_dom"/>
</dbReference>
<reference evidence="17" key="2">
    <citation type="submission" date="2020-09" db="EMBL/GenBank/DDBJ databases">
        <authorList>
            <person name="Sun Q."/>
            <person name="Zhou Y."/>
        </authorList>
    </citation>
    <scope>NUCLEOTIDE SEQUENCE</scope>
    <source>
        <strain evidence="17">CGMCC 1.15758</strain>
    </source>
</reference>
<evidence type="ECO:0000256" key="9">
    <source>
        <dbReference type="ARBA" id="ARBA00023316"/>
    </source>
</evidence>
<protein>
    <recommendedName>
        <fullName evidence="12">UDP-N-acetylglucosamine 1-carboxyvinyltransferase</fullName>
        <ecNumber evidence="11">2.5.1.7</ecNumber>
    </recommendedName>
    <alternativeName>
        <fullName evidence="13">Enoylpyruvate transferase</fullName>
    </alternativeName>
    <alternativeName>
        <fullName evidence="14">UDP-N-acetylglucosamine enolpyruvyl transferase</fullName>
    </alternativeName>
</protein>
<dbReference type="PANTHER" id="PTHR43783:SF1">
    <property type="entry name" value="UDP-N-ACETYLGLUCOSAMINE 1-CARBOXYVINYLTRANSFERASE"/>
    <property type="match status" value="1"/>
</dbReference>
<keyword evidence="9" id="KW-0961">Cell wall biogenesis/degradation</keyword>
<evidence type="ECO:0000256" key="1">
    <source>
        <dbReference type="ARBA" id="ARBA00004496"/>
    </source>
</evidence>
<feature type="domain" description="Enolpyruvate transferase" evidence="16">
    <location>
        <begin position="15"/>
        <end position="415"/>
    </location>
</feature>
<dbReference type="EC" id="2.5.1.7" evidence="11"/>
<comment type="similarity">
    <text evidence="10">Belongs to the EPSP synthase family. MurA subfamily.</text>
</comment>
<keyword evidence="6" id="KW-0133">Cell shape</keyword>
<dbReference type="GO" id="GO:0009252">
    <property type="term" value="P:peptidoglycan biosynthetic process"/>
    <property type="evidence" value="ECO:0007669"/>
    <property type="project" value="UniProtKB-KW"/>
</dbReference>
<evidence type="ECO:0000256" key="12">
    <source>
        <dbReference type="ARBA" id="ARBA00039754"/>
    </source>
</evidence>
<keyword evidence="8" id="KW-0131">Cell cycle</keyword>
<keyword evidence="7" id="KW-0573">Peptidoglycan synthesis</keyword>
<evidence type="ECO:0000256" key="11">
    <source>
        <dbReference type="ARBA" id="ARBA00039108"/>
    </source>
</evidence>
<evidence type="ECO:0000256" key="8">
    <source>
        <dbReference type="ARBA" id="ARBA00023306"/>
    </source>
</evidence>
<dbReference type="NCBIfam" id="NF006873">
    <property type="entry name" value="PRK09369.1"/>
    <property type="match status" value="1"/>
</dbReference>
<dbReference type="SUPFAM" id="SSF55205">
    <property type="entry name" value="EPT/RTPC-like"/>
    <property type="match status" value="1"/>
</dbReference>
<dbReference type="AlphaFoldDB" id="A0A8J2Z4M6"/>
<evidence type="ECO:0000256" key="2">
    <source>
        <dbReference type="ARBA" id="ARBA00004752"/>
    </source>
</evidence>
<dbReference type="OrthoDB" id="9803760at2"/>
<evidence type="ECO:0000256" key="13">
    <source>
        <dbReference type="ARBA" id="ARBA00042443"/>
    </source>
</evidence>
<evidence type="ECO:0000313" key="17">
    <source>
        <dbReference type="EMBL" id="GGF98773.1"/>
    </source>
</evidence>
<dbReference type="EMBL" id="BMJS01000015">
    <property type="protein sequence ID" value="GGF98773.1"/>
    <property type="molecule type" value="Genomic_DNA"/>
</dbReference>
<keyword evidence="5" id="KW-0808">Transferase</keyword>
<evidence type="ECO:0000313" key="18">
    <source>
        <dbReference type="Proteomes" id="UP000636949"/>
    </source>
</evidence>
<dbReference type="PANTHER" id="PTHR43783">
    <property type="entry name" value="UDP-N-ACETYLGLUCOSAMINE 1-CARBOXYVINYLTRANSFERASE"/>
    <property type="match status" value="1"/>
</dbReference>
<dbReference type="InterPro" id="IPR050068">
    <property type="entry name" value="MurA_subfamily"/>
</dbReference>
<evidence type="ECO:0000256" key="7">
    <source>
        <dbReference type="ARBA" id="ARBA00022984"/>
    </source>
</evidence>
<comment type="catalytic activity">
    <reaction evidence="15">
        <text>phosphoenolpyruvate + UDP-N-acetyl-alpha-D-glucosamine = UDP-N-acetyl-3-O-(1-carboxyvinyl)-alpha-D-glucosamine + phosphate</text>
        <dbReference type="Rhea" id="RHEA:18681"/>
        <dbReference type="ChEBI" id="CHEBI:43474"/>
        <dbReference type="ChEBI" id="CHEBI:57705"/>
        <dbReference type="ChEBI" id="CHEBI:58702"/>
        <dbReference type="ChEBI" id="CHEBI:68483"/>
        <dbReference type="EC" id="2.5.1.7"/>
    </reaction>
</comment>
<evidence type="ECO:0000256" key="5">
    <source>
        <dbReference type="ARBA" id="ARBA00022679"/>
    </source>
</evidence>
<reference evidence="17" key="1">
    <citation type="journal article" date="2014" name="Int. J. Syst. Evol. Microbiol.">
        <title>Complete genome sequence of Corynebacterium casei LMG S-19264T (=DSM 44701T), isolated from a smear-ripened cheese.</title>
        <authorList>
            <consortium name="US DOE Joint Genome Institute (JGI-PGF)"/>
            <person name="Walter F."/>
            <person name="Albersmeier A."/>
            <person name="Kalinowski J."/>
            <person name="Ruckert C."/>
        </authorList>
    </citation>
    <scope>NUCLEOTIDE SEQUENCE</scope>
    <source>
        <strain evidence="17">CGMCC 1.15758</strain>
    </source>
</reference>
<dbReference type="GO" id="GO:0051301">
    <property type="term" value="P:cell division"/>
    <property type="evidence" value="ECO:0007669"/>
    <property type="project" value="UniProtKB-KW"/>
</dbReference>
<comment type="pathway">
    <text evidence="2">Cell wall biogenesis; peptidoglycan biosynthesis.</text>
</comment>
<dbReference type="RefSeq" id="WP_117002790.1">
    <property type="nucleotide sequence ID" value="NZ_BMJS01000015.1"/>
</dbReference>
<name>A0A8J2Z4M6_9GAMM</name>
<dbReference type="InterPro" id="IPR036968">
    <property type="entry name" value="Enolpyruvate_Tfrase_sf"/>
</dbReference>
<evidence type="ECO:0000256" key="4">
    <source>
        <dbReference type="ARBA" id="ARBA00022618"/>
    </source>
</evidence>
<evidence type="ECO:0000256" key="6">
    <source>
        <dbReference type="ARBA" id="ARBA00022960"/>
    </source>
</evidence>
<keyword evidence="18" id="KW-1185">Reference proteome</keyword>
<organism evidence="17 18">
    <name type="scientific">Cysteiniphilum litorale</name>
    <dbReference type="NCBI Taxonomy" id="2056700"/>
    <lineage>
        <taxon>Bacteria</taxon>
        <taxon>Pseudomonadati</taxon>
        <taxon>Pseudomonadota</taxon>
        <taxon>Gammaproteobacteria</taxon>
        <taxon>Thiotrichales</taxon>
        <taxon>Fastidiosibacteraceae</taxon>
        <taxon>Cysteiniphilum</taxon>
    </lineage>
</organism>
<evidence type="ECO:0000256" key="14">
    <source>
        <dbReference type="ARBA" id="ARBA00042842"/>
    </source>
</evidence>
<comment type="caution">
    <text evidence="17">The sequence shown here is derived from an EMBL/GenBank/DDBJ whole genome shotgun (WGS) entry which is preliminary data.</text>
</comment>
<dbReference type="Gene3D" id="3.65.10.10">
    <property type="entry name" value="Enolpyruvate transferase domain"/>
    <property type="match status" value="2"/>
</dbReference>
<gene>
    <name evidence="17" type="primary">murA</name>
    <name evidence="17" type="ORF">GCM10010995_15050</name>
</gene>
<dbReference type="GO" id="GO:0008360">
    <property type="term" value="P:regulation of cell shape"/>
    <property type="evidence" value="ECO:0007669"/>
    <property type="project" value="UniProtKB-KW"/>
</dbReference>
<evidence type="ECO:0000256" key="15">
    <source>
        <dbReference type="ARBA" id="ARBA00047527"/>
    </source>
</evidence>
<dbReference type="InterPro" id="IPR013792">
    <property type="entry name" value="RNA3'P_cycl/enolpyr_Trfase_a/b"/>
</dbReference>